<proteinExistence type="predicted"/>
<accession>A0A1H7ATZ8</accession>
<evidence type="ECO:0000313" key="1">
    <source>
        <dbReference type="EMBL" id="SEJ65572.1"/>
    </source>
</evidence>
<dbReference type="EMBL" id="FNYD01000006">
    <property type="protein sequence ID" value="SEJ65572.1"/>
    <property type="molecule type" value="Genomic_DNA"/>
</dbReference>
<dbReference type="Proteomes" id="UP000199379">
    <property type="component" value="Unassembled WGS sequence"/>
</dbReference>
<sequence length="212" mass="23397">MLSEEVEALFTRENGDFVFARWGRPLAPMAVGVTDDSLAVIKGAFEAVTAVAGHEMVDADPELGSNCIFFFFQDWAEMRDVPELDRVMPDLEGLIGRLEEAKANQYRAFRFDEKGAILAAYIFLKMDAQLSDVPADVLSLSQVAQTILCWSDTAFQDRSPLATADGVTILRPDVSKLIRAAYDPALPNASRDPSLALRLHARMEMEPAENAQ</sequence>
<reference evidence="1 2" key="1">
    <citation type="submission" date="2016-10" db="EMBL/GenBank/DDBJ databases">
        <authorList>
            <person name="de Groot N.N."/>
        </authorList>
    </citation>
    <scope>NUCLEOTIDE SEQUENCE [LARGE SCALE GENOMIC DNA]</scope>
    <source>
        <strain evidence="1 2">DSM 29340</strain>
    </source>
</reference>
<keyword evidence="2" id="KW-1185">Reference proteome</keyword>
<dbReference type="AlphaFoldDB" id="A0A1H7ATZ8"/>
<protein>
    <submittedName>
        <fullName evidence="1">Uncharacterized protein</fullName>
    </submittedName>
</protein>
<dbReference type="RefSeq" id="WP_177175445.1">
    <property type="nucleotide sequence ID" value="NZ_BMGV01000006.1"/>
</dbReference>
<name>A0A1H7ATZ8_9RHOB</name>
<organism evidence="1 2">
    <name type="scientific">Cribrihabitans marinus</name>
    <dbReference type="NCBI Taxonomy" id="1227549"/>
    <lineage>
        <taxon>Bacteria</taxon>
        <taxon>Pseudomonadati</taxon>
        <taxon>Pseudomonadota</taxon>
        <taxon>Alphaproteobacteria</taxon>
        <taxon>Rhodobacterales</taxon>
        <taxon>Paracoccaceae</taxon>
        <taxon>Cribrihabitans</taxon>
    </lineage>
</organism>
<gene>
    <name evidence="1" type="ORF">SAMN05444007_10662</name>
</gene>
<evidence type="ECO:0000313" key="2">
    <source>
        <dbReference type="Proteomes" id="UP000199379"/>
    </source>
</evidence>
<dbReference type="STRING" id="1227549.SAMN05444007_10662"/>